<dbReference type="InterPro" id="IPR011990">
    <property type="entry name" value="TPR-like_helical_dom_sf"/>
</dbReference>
<feature type="signal peptide" evidence="6">
    <location>
        <begin position="1"/>
        <end position="27"/>
    </location>
</feature>
<dbReference type="EMBL" id="BMDX01000001">
    <property type="protein sequence ID" value="GGA65185.1"/>
    <property type="molecule type" value="Genomic_DNA"/>
</dbReference>
<dbReference type="Pfam" id="PF00990">
    <property type="entry name" value="GGDEF"/>
    <property type="match status" value="1"/>
</dbReference>
<dbReference type="GO" id="GO:0052621">
    <property type="term" value="F:diguanylate cyclase activity"/>
    <property type="evidence" value="ECO:0007669"/>
    <property type="project" value="UniProtKB-EC"/>
</dbReference>
<evidence type="ECO:0000313" key="8">
    <source>
        <dbReference type="EMBL" id="GGA65185.1"/>
    </source>
</evidence>
<gene>
    <name evidence="8" type="ORF">GCM10011369_03270</name>
</gene>
<dbReference type="PANTHER" id="PTHR45138">
    <property type="entry name" value="REGULATORY COMPONENTS OF SENSORY TRANSDUCTION SYSTEM"/>
    <property type="match status" value="1"/>
</dbReference>
<dbReference type="GO" id="GO:1902201">
    <property type="term" value="P:negative regulation of bacterial-type flagellum-dependent cell motility"/>
    <property type="evidence" value="ECO:0007669"/>
    <property type="project" value="TreeGrafter"/>
</dbReference>
<evidence type="ECO:0000256" key="5">
    <source>
        <dbReference type="SAM" id="Phobius"/>
    </source>
</evidence>
<comment type="caution">
    <text evidence="8">The sequence shown here is derived from an EMBL/GenBank/DDBJ whole genome shotgun (WGS) entry which is preliminary data.</text>
</comment>
<keyword evidence="5" id="KW-0472">Membrane</keyword>
<evidence type="ECO:0000256" key="4">
    <source>
        <dbReference type="SAM" id="Coils"/>
    </source>
</evidence>
<dbReference type="NCBIfam" id="TIGR00254">
    <property type="entry name" value="GGDEF"/>
    <property type="match status" value="1"/>
</dbReference>
<comment type="catalytic activity">
    <reaction evidence="3">
        <text>2 GTP = 3',3'-c-di-GMP + 2 diphosphate</text>
        <dbReference type="Rhea" id="RHEA:24898"/>
        <dbReference type="ChEBI" id="CHEBI:33019"/>
        <dbReference type="ChEBI" id="CHEBI:37565"/>
        <dbReference type="ChEBI" id="CHEBI:58805"/>
        <dbReference type="EC" id="2.7.7.65"/>
    </reaction>
</comment>
<dbReference type="PROSITE" id="PS50887">
    <property type="entry name" value="GGDEF"/>
    <property type="match status" value="1"/>
</dbReference>
<keyword evidence="5" id="KW-1133">Transmembrane helix</keyword>
<feature type="chain" id="PRO_5035298453" description="diguanylate cyclase" evidence="6">
    <location>
        <begin position="28"/>
        <end position="597"/>
    </location>
</feature>
<dbReference type="InterPro" id="IPR029787">
    <property type="entry name" value="Nucleotide_cyclase"/>
</dbReference>
<dbReference type="OrthoDB" id="9803824at2"/>
<keyword evidence="5" id="KW-0812">Transmembrane</keyword>
<dbReference type="Gene3D" id="3.30.70.270">
    <property type="match status" value="1"/>
</dbReference>
<comment type="cofactor">
    <cofactor evidence="1">
        <name>Mg(2+)</name>
        <dbReference type="ChEBI" id="CHEBI:18420"/>
    </cofactor>
</comment>
<dbReference type="RefSeq" id="WP_158100465.1">
    <property type="nucleotide sequence ID" value="NZ_BMDX01000001.1"/>
</dbReference>
<dbReference type="InterPro" id="IPR000160">
    <property type="entry name" value="GGDEF_dom"/>
</dbReference>
<evidence type="ECO:0000256" key="2">
    <source>
        <dbReference type="ARBA" id="ARBA00012528"/>
    </source>
</evidence>
<protein>
    <recommendedName>
        <fullName evidence="2">diguanylate cyclase</fullName>
        <ecNumber evidence="2">2.7.7.65</ecNumber>
    </recommendedName>
</protein>
<dbReference type="CDD" id="cd01949">
    <property type="entry name" value="GGDEF"/>
    <property type="match status" value="1"/>
</dbReference>
<dbReference type="SMART" id="SM00267">
    <property type="entry name" value="GGDEF"/>
    <property type="match status" value="1"/>
</dbReference>
<evidence type="ECO:0000259" key="7">
    <source>
        <dbReference type="PROSITE" id="PS50887"/>
    </source>
</evidence>
<dbReference type="PANTHER" id="PTHR45138:SF9">
    <property type="entry name" value="DIGUANYLATE CYCLASE DGCM-RELATED"/>
    <property type="match status" value="1"/>
</dbReference>
<reference evidence="9" key="1">
    <citation type="journal article" date="2019" name="Int. J. Syst. Evol. Microbiol.">
        <title>The Global Catalogue of Microorganisms (GCM) 10K type strain sequencing project: providing services to taxonomists for standard genome sequencing and annotation.</title>
        <authorList>
            <consortium name="The Broad Institute Genomics Platform"/>
            <consortium name="The Broad Institute Genome Sequencing Center for Infectious Disease"/>
            <person name="Wu L."/>
            <person name="Ma J."/>
        </authorList>
    </citation>
    <scope>NUCLEOTIDE SEQUENCE [LARGE SCALE GENOMIC DNA]</scope>
    <source>
        <strain evidence="9">CGMCC 1.10130</strain>
    </source>
</reference>
<feature type="transmembrane region" description="Helical" evidence="5">
    <location>
        <begin position="386"/>
        <end position="403"/>
    </location>
</feature>
<accession>A0A8J2U214</accession>
<keyword evidence="4" id="KW-0175">Coiled coil</keyword>
<feature type="coiled-coil region" evidence="4">
    <location>
        <begin position="346"/>
        <end position="389"/>
    </location>
</feature>
<dbReference type="EC" id="2.7.7.65" evidence="2"/>
<dbReference type="FunFam" id="3.30.70.270:FF:000001">
    <property type="entry name" value="Diguanylate cyclase domain protein"/>
    <property type="match status" value="1"/>
</dbReference>
<evidence type="ECO:0000256" key="1">
    <source>
        <dbReference type="ARBA" id="ARBA00001946"/>
    </source>
</evidence>
<dbReference type="Proteomes" id="UP000619743">
    <property type="component" value="Unassembled WGS sequence"/>
</dbReference>
<evidence type="ECO:0000256" key="6">
    <source>
        <dbReference type="SAM" id="SignalP"/>
    </source>
</evidence>
<keyword evidence="9" id="KW-1185">Reference proteome</keyword>
<evidence type="ECO:0000313" key="9">
    <source>
        <dbReference type="Proteomes" id="UP000619743"/>
    </source>
</evidence>
<dbReference type="SUPFAM" id="SSF55073">
    <property type="entry name" value="Nucleotide cyclase"/>
    <property type="match status" value="1"/>
</dbReference>
<dbReference type="GO" id="GO:0005886">
    <property type="term" value="C:plasma membrane"/>
    <property type="evidence" value="ECO:0007669"/>
    <property type="project" value="TreeGrafter"/>
</dbReference>
<feature type="domain" description="GGDEF" evidence="7">
    <location>
        <begin position="446"/>
        <end position="579"/>
    </location>
</feature>
<dbReference type="SUPFAM" id="SSF48452">
    <property type="entry name" value="TPR-like"/>
    <property type="match status" value="1"/>
</dbReference>
<keyword evidence="6" id="KW-0732">Signal</keyword>
<dbReference type="InterPro" id="IPR043128">
    <property type="entry name" value="Rev_trsase/Diguanyl_cyclase"/>
</dbReference>
<dbReference type="InterPro" id="IPR050469">
    <property type="entry name" value="Diguanylate_Cyclase"/>
</dbReference>
<organism evidence="8 9">
    <name type="scientific">Neiella marina</name>
    <dbReference type="NCBI Taxonomy" id="508461"/>
    <lineage>
        <taxon>Bacteria</taxon>
        <taxon>Pseudomonadati</taxon>
        <taxon>Pseudomonadota</taxon>
        <taxon>Gammaproteobacteria</taxon>
        <taxon>Alteromonadales</taxon>
        <taxon>Echinimonadaceae</taxon>
        <taxon>Neiella</taxon>
    </lineage>
</organism>
<dbReference type="Pfam" id="PF13181">
    <property type="entry name" value="TPR_8"/>
    <property type="match status" value="1"/>
</dbReference>
<dbReference type="GO" id="GO:0043709">
    <property type="term" value="P:cell adhesion involved in single-species biofilm formation"/>
    <property type="evidence" value="ECO:0007669"/>
    <property type="project" value="TreeGrafter"/>
</dbReference>
<name>A0A8J2U214_9GAMM</name>
<dbReference type="Gene3D" id="1.25.40.10">
    <property type="entry name" value="Tetratricopeptide repeat domain"/>
    <property type="match status" value="1"/>
</dbReference>
<proteinExistence type="predicted"/>
<sequence>MTSLYFLAKLVLIQLALTLFFPLPTFASNAINAQEVIEELYTLKSADTNKFNKKLGYLKTIENQLTKEQRLELLYFHAYSVFFNGNIEKTIEIGRNIISKSKNIDLLISTHLLLGTASLYARSWETGLESLLFISTNIDNIDKKDLHDTANLFIPFFYVQSGKYEAALEHLKTVDTKTLNGRNKCSWHQLALESNLRLGISAPQLFEAGVEICHRSGEQYIANLIKSNYYHSESKKKPQYVISEAHFLLDNLDSFGADLLEPDLYATIAEAYIATGDFDSAEVYAKKSIEYKLERTTLLPMISAYYSLYEINTHRLNFREALEYYKKYTDINNKYLNEIEVRNYSLRLAEHKVNEIARENKSLADQNSLLKLEQQLTESEKENQQLFIMLLGTCLILLIAYLYKARQNQLRLKQLAEFDSLTGVYNRGHFTQLAKSALGFAKDSKQSASIVLFDLDLFKKINDTYGHACGDWVLKQVATVCQELTRKNDVFARVGGEEFCFLLLGCDSHTALDVAEKCRRAINAIVTKESGFDFKVSGSFGVSDNVLSGYELDRILADADEALYCSKSSGRNTVSLYNPAAEQTSLLKPDGSPATLG</sequence>
<dbReference type="InterPro" id="IPR019734">
    <property type="entry name" value="TPR_rpt"/>
</dbReference>
<dbReference type="AlphaFoldDB" id="A0A8J2U214"/>
<evidence type="ECO:0000256" key="3">
    <source>
        <dbReference type="ARBA" id="ARBA00034247"/>
    </source>
</evidence>